<name>A0A917SCL3_9ACTN</name>
<dbReference type="AlphaFoldDB" id="A0A917SCL3"/>
<evidence type="ECO:0000313" key="3">
    <source>
        <dbReference type="Proteomes" id="UP000613840"/>
    </source>
</evidence>
<comment type="caution">
    <text evidence="2">The sequence shown here is derived from an EMBL/GenBank/DDBJ whole genome shotgun (WGS) entry which is preliminary data.</text>
</comment>
<proteinExistence type="predicted"/>
<protein>
    <recommendedName>
        <fullName evidence="1">DUF1266 domain-containing protein</fullName>
    </recommendedName>
</protein>
<sequence>MSQLAIWTGNQLPPVNLAMLALAAPYTAHSSAPADQLASHDHGRHTDAQCSTVQGMRDWWGVNDRNETLETLDQLLAGMHAPLYERMAETPAIAERWAPVLHGPDARLLPFPAPRSIVAWDIARLANMVRNSFSIGRLSEGESWAYLEAALLRARGAHLDWLEYGQAFLLGRAFWLAYNTDYGQIAGSFAEHGPVIRQLNSDPVSPWLHTRL</sequence>
<evidence type="ECO:0000259" key="1">
    <source>
        <dbReference type="Pfam" id="PF06889"/>
    </source>
</evidence>
<feature type="domain" description="DUF1266" evidence="1">
    <location>
        <begin position="116"/>
        <end position="209"/>
    </location>
</feature>
<reference evidence="2" key="2">
    <citation type="submission" date="2020-09" db="EMBL/GenBank/DDBJ databases">
        <authorList>
            <person name="Sun Q."/>
            <person name="Zhou Y."/>
        </authorList>
    </citation>
    <scope>NUCLEOTIDE SEQUENCE</scope>
    <source>
        <strain evidence="2">CGMCC 4.7306</strain>
    </source>
</reference>
<evidence type="ECO:0000313" key="2">
    <source>
        <dbReference type="EMBL" id="GGL68198.1"/>
    </source>
</evidence>
<dbReference type="RefSeq" id="WP_188896010.1">
    <property type="nucleotide sequence ID" value="NZ_BMMZ01000006.1"/>
</dbReference>
<keyword evidence="3" id="KW-1185">Reference proteome</keyword>
<dbReference type="Proteomes" id="UP000613840">
    <property type="component" value="Unassembled WGS sequence"/>
</dbReference>
<accession>A0A917SCL3</accession>
<dbReference type="EMBL" id="BMMZ01000006">
    <property type="protein sequence ID" value="GGL68198.1"/>
    <property type="molecule type" value="Genomic_DNA"/>
</dbReference>
<organism evidence="2 3">
    <name type="scientific">Microlunatus endophyticus</name>
    <dbReference type="NCBI Taxonomy" id="1716077"/>
    <lineage>
        <taxon>Bacteria</taxon>
        <taxon>Bacillati</taxon>
        <taxon>Actinomycetota</taxon>
        <taxon>Actinomycetes</taxon>
        <taxon>Propionibacteriales</taxon>
        <taxon>Propionibacteriaceae</taxon>
        <taxon>Microlunatus</taxon>
    </lineage>
</organism>
<gene>
    <name evidence="2" type="ORF">GCM10011575_28410</name>
</gene>
<dbReference type="InterPro" id="IPR009677">
    <property type="entry name" value="DUF1266"/>
</dbReference>
<reference evidence="2" key="1">
    <citation type="journal article" date="2014" name="Int. J. Syst. Evol. Microbiol.">
        <title>Complete genome sequence of Corynebacterium casei LMG S-19264T (=DSM 44701T), isolated from a smear-ripened cheese.</title>
        <authorList>
            <consortium name="US DOE Joint Genome Institute (JGI-PGF)"/>
            <person name="Walter F."/>
            <person name="Albersmeier A."/>
            <person name="Kalinowski J."/>
            <person name="Ruckert C."/>
        </authorList>
    </citation>
    <scope>NUCLEOTIDE SEQUENCE</scope>
    <source>
        <strain evidence="2">CGMCC 4.7306</strain>
    </source>
</reference>
<dbReference type="Pfam" id="PF06889">
    <property type="entry name" value="DUF1266"/>
    <property type="match status" value="1"/>
</dbReference>